<dbReference type="InterPro" id="IPR011006">
    <property type="entry name" value="CheY-like_superfamily"/>
</dbReference>
<organism evidence="1 2">
    <name type="scientific">Caballeronia terrestris</name>
    <dbReference type="NCBI Taxonomy" id="1226301"/>
    <lineage>
        <taxon>Bacteria</taxon>
        <taxon>Pseudomonadati</taxon>
        <taxon>Pseudomonadota</taxon>
        <taxon>Betaproteobacteria</taxon>
        <taxon>Burkholderiales</taxon>
        <taxon>Burkholderiaceae</taxon>
        <taxon>Caballeronia</taxon>
    </lineage>
</organism>
<protein>
    <submittedName>
        <fullName evidence="1">Two component transcriptional regulator</fullName>
    </submittedName>
</protein>
<name>A0A158KPY9_9BURK</name>
<accession>A0A158KPY9</accession>
<dbReference type="EMBL" id="FCOL02000091">
    <property type="protein sequence ID" value="SAL83144.1"/>
    <property type="molecule type" value="Genomic_DNA"/>
</dbReference>
<sequence>MRVLMVEGDLQIGRNLFRELKEAHYTVDWIRHGKADNVTIVSTCYAAVLLDLGPSAVGGMNMLKALRAAGNPVPVLSLTARDARTCVCAASMSAPTIACSNPLMFQNFWPACEQCCGAGLVAQHRGSEASHSASISRSARYIAMVLHRPFLPANSP</sequence>
<dbReference type="SUPFAM" id="SSF52172">
    <property type="entry name" value="CheY-like"/>
    <property type="match status" value="1"/>
</dbReference>
<keyword evidence="2" id="KW-1185">Reference proteome</keyword>
<evidence type="ECO:0000313" key="1">
    <source>
        <dbReference type="EMBL" id="SAL83144.1"/>
    </source>
</evidence>
<reference evidence="1" key="1">
    <citation type="submission" date="2016-01" db="EMBL/GenBank/DDBJ databases">
        <authorList>
            <person name="Peeters C."/>
        </authorList>
    </citation>
    <scope>NUCLEOTIDE SEQUENCE [LARGE SCALE GENOMIC DNA]</scope>
    <source>
        <strain evidence="1">LMG 22937</strain>
    </source>
</reference>
<comment type="caution">
    <text evidence="1">The sequence shown here is derived from an EMBL/GenBank/DDBJ whole genome shotgun (WGS) entry which is preliminary data.</text>
</comment>
<evidence type="ECO:0000313" key="2">
    <source>
        <dbReference type="Proteomes" id="UP000054925"/>
    </source>
</evidence>
<dbReference type="AlphaFoldDB" id="A0A158KPY9"/>
<gene>
    <name evidence="1" type="ORF">AWB67_06322</name>
</gene>
<proteinExistence type="predicted"/>
<dbReference type="Proteomes" id="UP000054925">
    <property type="component" value="Unassembled WGS sequence"/>
</dbReference>
<dbReference type="Gene3D" id="3.40.50.2300">
    <property type="match status" value="1"/>
</dbReference>